<accession>A0A2W5K949</accession>
<dbReference type="Proteomes" id="UP000249577">
    <property type="component" value="Unassembled WGS sequence"/>
</dbReference>
<reference evidence="1 2" key="1">
    <citation type="submission" date="2017-08" db="EMBL/GenBank/DDBJ databases">
        <title>Infants hospitalized years apart are colonized by the same room-sourced microbial strains.</title>
        <authorList>
            <person name="Brooks B."/>
            <person name="Olm M.R."/>
            <person name="Firek B.A."/>
            <person name="Baker R."/>
            <person name="Thomas B.C."/>
            <person name="Morowitz M.J."/>
            <person name="Banfield J.F."/>
        </authorList>
    </citation>
    <scope>NUCLEOTIDE SEQUENCE [LARGE SCALE GENOMIC DNA]</scope>
    <source>
        <strain evidence="1">S2_005_003_R2_43</strain>
    </source>
</reference>
<proteinExistence type="predicted"/>
<dbReference type="EMBL" id="QFPN01000011">
    <property type="protein sequence ID" value="PZQ11615.1"/>
    <property type="molecule type" value="Genomic_DNA"/>
</dbReference>
<name>A0A2W5K949_ANCNO</name>
<sequence length="69" mass="7573">MTLVMLVCLASSPQICREERLLAGLEAVDARGCMIASVPAIAEWAESNPEWQIARWKCGDGERLARNAN</sequence>
<organism evidence="1 2">
    <name type="scientific">Ancylobacter novellus</name>
    <name type="common">Thiobacillus novellus</name>
    <dbReference type="NCBI Taxonomy" id="921"/>
    <lineage>
        <taxon>Bacteria</taxon>
        <taxon>Pseudomonadati</taxon>
        <taxon>Pseudomonadota</taxon>
        <taxon>Alphaproteobacteria</taxon>
        <taxon>Hyphomicrobiales</taxon>
        <taxon>Xanthobacteraceae</taxon>
        <taxon>Ancylobacter</taxon>
    </lineage>
</organism>
<gene>
    <name evidence="1" type="ORF">DI565_17915</name>
</gene>
<dbReference type="AlphaFoldDB" id="A0A2W5K949"/>
<comment type="caution">
    <text evidence="1">The sequence shown here is derived from an EMBL/GenBank/DDBJ whole genome shotgun (WGS) entry which is preliminary data.</text>
</comment>
<evidence type="ECO:0000313" key="2">
    <source>
        <dbReference type="Proteomes" id="UP000249577"/>
    </source>
</evidence>
<evidence type="ECO:0000313" key="1">
    <source>
        <dbReference type="EMBL" id="PZQ11615.1"/>
    </source>
</evidence>
<protein>
    <submittedName>
        <fullName evidence="1">Uncharacterized protein</fullName>
    </submittedName>
</protein>